<name>A0A1H3XC58_9BACT</name>
<organism evidence="3 4">
    <name type="scientific">Desulfuromusa kysingii</name>
    <dbReference type="NCBI Taxonomy" id="37625"/>
    <lineage>
        <taxon>Bacteria</taxon>
        <taxon>Pseudomonadati</taxon>
        <taxon>Thermodesulfobacteriota</taxon>
        <taxon>Desulfuromonadia</taxon>
        <taxon>Desulfuromonadales</taxon>
        <taxon>Geopsychrobacteraceae</taxon>
        <taxon>Desulfuromusa</taxon>
    </lineage>
</organism>
<reference evidence="3 4" key="1">
    <citation type="submission" date="2016-10" db="EMBL/GenBank/DDBJ databases">
        <authorList>
            <person name="de Groot N.N."/>
        </authorList>
    </citation>
    <scope>NUCLEOTIDE SEQUENCE [LARGE SCALE GENOMIC DNA]</scope>
    <source>
        <strain evidence="3 4">DSM 7343</strain>
    </source>
</reference>
<dbReference type="EMBL" id="FNQN01000002">
    <property type="protein sequence ID" value="SDZ96996.1"/>
    <property type="molecule type" value="Genomic_DNA"/>
</dbReference>
<evidence type="ECO:0000313" key="3">
    <source>
        <dbReference type="EMBL" id="SDZ96996.1"/>
    </source>
</evidence>
<evidence type="ECO:0000313" key="4">
    <source>
        <dbReference type="Proteomes" id="UP000199409"/>
    </source>
</evidence>
<dbReference type="Proteomes" id="UP000199409">
    <property type="component" value="Unassembled WGS sequence"/>
</dbReference>
<dbReference type="InterPro" id="IPR052376">
    <property type="entry name" value="Oxidative_Scav/Glycosyltrans"/>
</dbReference>
<protein>
    <recommendedName>
        <fullName evidence="2">C4-type zinc ribbon domain-containing protein</fullName>
    </recommendedName>
</protein>
<dbReference type="STRING" id="37625.SAMN05660420_00913"/>
<feature type="coiled-coil region" evidence="1">
    <location>
        <begin position="11"/>
        <end position="66"/>
    </location>
</feature>
<evidence type="ECO:0000259" key="2">
    <source>
        <dbReference type="Pfam" id="PF02591"/>
    </source>
</evidence>
<dbReference type="InterPro" id="IPR003743">
    <property type="entry name" value="Zf-RING_7"/>
</dbReference>
<dbReference type="PANTHER" id="PTHR39082:SF1">
    <property type="entry name" value="SCAVENGER RECEPTOR CLASS A MEMBER 3"/>
    <property type="match status" value="1"/>
</dbReference>
<proteinExistence type="predicted"/>
<feature type="domain" description="C4-type zinc ribbon" evidence="2">
    <location>
        <begin position="198"/>
        <end position="230"/>
    </location>
</feature>
<dbReference type="PANTHER" id="PTHR39082">
    <property type="entry name" value="PHOSPHOLIPASE C-BETA-2-RELATED"/>
    <property type="match status" value="1"/>
</dbReference>
<dbReference type="RefSeq" id="WP_175498263.1">
    <property type="nucleotide sequence ID" value="NZ_FNQN01000002.1"/>
</dbReference>
<sequence>MQNTMNLLKDLQEIDQEISAIEATREGYHKELKDFEVDATRVQEMLDQLTEEVAVLRQAEAELQQGLLKERDNVNRVEARLPEIQTQKEYVAVLKEIDTAKKANKDVEEQMLSKQQEVAVLEADLKEKQEELAVIQENSAARGAELAKSLAEADEILLKRTQARESVATELPVSLLRKYHTLFKRRGGLALALASNGACLGCHMQLPPQQYNKLLKVEEIQTCPHCNRILYVEIDN</sequence>
<dbReference type="Pfam" id="PF02591">
    <property type="entry name" value="Zn_ribbon_9"/>
    <property type="match status" value="1"/>
</dbReference>
<accession>A0A1H3XC58</accession>
<dbReference type="Gene3D" id="1.10.287.1490">
    <property type="match status" value="1"/>
</dbReference>
<feature type="coiled-coil region" evidence="1">
    <location>
        <begin position="90"/>
        <end position="138"/>
    </location>
</feature>
<keyword evidence="1" id="KW-0175">Coiled coil</keyword>
<keyword evidence="4" id="KW-1185">Reference proteome</keyword>
<dbReference type="AlphaFoldDB" id="A0A1H3XC58"/>
<evidence type="ECO:0000256" key="1">
    <source>
        <dbReference type="SAM" id="Coils"/>
    </source>
</evidence>
<gene>
    <name evidence="3" type="ORF">SAMN05660420_00913</name>
</gene>